<reference evidence="2" key="2">
    <citation type="journal article" date="2023" name="IMA Fungus">
        <title>Comparative genomic study of the Penicillium genus elucidates a diverse pangenome and 15 lateral gene transfer events.</title>
        <authorList>
            <person name="Petersen C."/>
            <person name="Sorensen T."/>
            <person name="Nielsen M.R."/>
            <person name="Sondergaard T.E."/>
            <person name="Sorensen J.L."/>
            <person name="Fitzpatrick D.A."/>
            <person name="Frisvad J.C."/>
            <person name="Nielsen K.L."/>
        </authorList>
    </citation>
    <scope>NUCLEOTIDE SEQUENCE</scope>
    <source>
        <strain evidence="2">IBT 19713</strain>
    </source>
</reference>
<dbReference type="Proteomes" id="UP001150941">
    <property type="component" value="Unassembled WGS sequence"/>
</dbReference>
<evidence type="ECO:0000313" key="3">
    <source>
        <dbReference type="Proteomes" id="UP001150941"/>
    </source>
</evidence>
<dbReference type="Pfam" id="PF20174">
    <property type="entry name" value="DUF6540"/>
    <property type="match status" value="1"/>
</dbReference>
<reference evidence="2" key="1">
    <citation type="submission" date="2022-11" db="EMBL/GenBank/DDBJ databases">
        <authorList>
            <person name="Petersen C."/>
        </authorList>
    </citation>
    <scope>NUCLEOTIDE SEQUENCE</scope>
    <source>
        <strain evidence="2">IBT 19713</strain>
    </source>
</reference>
<proteinExistence type="predicted"/>
<comment type="caution">
    <text evidence="2">The sequence shown here is derived from an EMBL/GenBank/DDBJ whole genome shotgun (WGS) entry which is preliminary data.</text>
</comment>
<gene>
    <name evidence="2" type="ORF">N7468_005608</name>
</gene>
<dbReference type="AlphaFoldDB" id="A0A9W9NZL7"/>
<dbReference type="RefSeq" id="XP_058330645.1">
    <property type="nucleotide sequence ID" value="XM_058474905.1"/>
</dbReference>
<dbReference type="EMBL" id="JAPQKS010000004">
    <property type="protein sequence ID" value="KAJ5232652.1"/>
    <property type="molecule type" value="Genomic_DNA"/>
</dbReference>
<dbReference type="OrthoDB" id="1658288at2759"/>
<dbReference type="GeneID" id="83202208"/>
<evidence type="ECO:0000256" key="1">
    <source>
        <dbReference type="SAM" id="MobiDB-lite"/>
    </source>
</evidence>
<evidence type="ECO:0000313" key="2">
    <source>
        <dbReference type="EMBL" id="KAJ5232652.1"/>
    </source>
</evidence>
<protein>
    <submittedName>
        <fullName evidence="2">Uncharacterized protein</fullName>
    </submittedName>
</protein>
<feature type="region of interest" description="Disordered" evidence="1">
    <location>
        <begin position="73"/>
        <end position="93"/>
    </location>
</feature>
<name>A0A9W9NZL7_9EURO</name>
<dbReference type="InterPro" id="IPR046670">
    <property type="entry name" value="DUF6540"/>
</dbReference>
<sequence length="169" mass="18360">MPSRTISLISSRKSASQRSQFAIFVPNASNADEGTLIQAAGAPMTGYALEFKRNYCPEDGEEEFTVFPIGETDSAHIVDSPPGVKSTDRSPQGDLETAAAEISTPGVCENFLAPVTDFNNKQSQEWTMEYIRHLVSKRLIDSDAIRIVQSKRDPPSHGVGLQSMLRGGS</sequence>
<organism evidence="2 3">
    <name type="scientific">Penicillium chermesinum</name>
    <dbReference type="NCBI Taxonomy" id="63820"/>
    <lineage>
        <taxon>Eukaryota</taxon>
        <taxon>Fungi</taxon>
        <taxon>Dikarya</taxon>
        <taxon>Ascomycota</taxon>
        <taxon>Pezizomycotina</taxon>
        <taxon>Eurotiomycetes</taxon>
        <taxon>Eurotiomycetidae</taxon>
        <taxon>Eurotiales</taxon>
        <taxon>Aspergillaceae</taxon>
        <taxon>Penicillium</taxon>
    </lineage>
</organism>
<accession>A0A9W9NZL7</accession>
<keyword evidence="3" id="KW-1185">Reference proteome</keyword>